<dbReference type="InterPro" id="IPR008409">
    <property type="entry name" value="SPF27"/>
</dbReference>
<dbReference type="PANTHER" id="PTHR13296:SF0">
    <property type="entry name" value="PRE-MRNA-SPLICING FACTOR SPF27"/>
    <property type="match status" value="1"/>
</dbReference>
<keyword evidence="4" id="KW-0747">Spliceosome</keyword>
<organism evidence="9 11">
    <name type="scientific">Venturia inaequalis</name>
    <name type="common">Apple scab fungus</name>
    <dbReference type="NCBI Taxonomy" id="5025"/>
    <lineage>
        <taxon>Eukaryota</taxon>
        <taxon>Fungi</taxon>
        <taxon>Dikarya</taxon>
        <taxon>Ascomycota</taxon>
        <taxon>Pezizomycotina</taxon>
        <taxon>Dothideomycetes</taxon>
        <taxon>Pleosporomycetidae</taxon>
        <taxon>Venturiales</taxon>
        <taxon>Venturiaceae</taxon>
        <taxon>Venturia</taxon>
    </lineage>
</organism>
<gene>
    <name evidence="10" type="ORF">EG327_006264</name>
    <name evidence="9" type="ORF">EG328_008038</name>
</gene>
<feature type="region of interest" description="Disordered" evidence="8">
    <location>
        <begin position="68"/>
        <end position="100"/>
    </location>
</feature>
<protein>
    <submittedName>
        <fullName evidence="9">Uncharacterized protein</fullName>
    </submittedName>
</protein>
<keyword evidence="3" id="KW-0507">mRNA processing</keyword>
<evidence type="ECO:0000256" key="5">
    <source>
        <dbReference type="ARBA" id="ARBA00023187"/>
    </source>
</evidence>
<comment type="subcellular location">
    <subcellularLocation>
        <location evidence="1">Nucleus</location>
    </subcellularLocation>
</comment>
<evidence type="ECO:0000256" key="2">
    <source>
        <dbReference type="ARBA" id="ARBA00010788"/>
    </source>
</evidence>
<dbReference type="GO" id="GO:0006397">
    <property type="term" value="P:mRNA processing"/>
    <property type="evidence" value="ECO:0007669"/>
    <property type="project" value="UniProtKB-KW"/>
</dbReference>
<evidence type="ECO:0000256" key="6">
    <source>
        <dbReference type="ARBA" id="ARBA00023242"/>
    </source>
</evidence>
<evidence type="ECO:0000313" key="10">
    <source>
        <dbReference type="EMBL" id="KAE9981320.1"/>
    </source>
</evidence>
<dbReference type="Pfam" id="PF05700">
    <property type="entry name" value="BCAS2"/>
    <property type="match status" value="1"/>
</dbReference>
<evidence type="ECO:0000313" key="9">
    <source>
        <dbReference type="EMBL" id="KAE9967716.1"/>
    </source>
</evidence>
<comment type="similarity">
    <text evidence="2">Belongs to the SPF27 family.</text>
</comment>
<evidence type="ECO:0000256" key="3">
    <source>
        <dbReference type="ARBA" id="ARBA00022664"/>
    </source>
</evidence>
<dbReference type="GO" id="GO:0000974">
    <property type="term" value="C:Prp19 complex"/>
    <property type="evidence" value="ECO:0007669"/>
    <property type="project" value="TreeGrafter"/>
</dbReference>
<evidence type="ECO:0000256" key="8">
    <source>
        <dbReference type="SAM" id="MobiDB-lite"/>
    </source>
</evidence>
<dbReference type="EMBL" id="WNWR01000366">
    <property type="protein sequence ID" value="KAE9981320.1"/>
    <property type="molecule type" value="Genomic_DNA"/>
</dbReference>
<sequence>MPLILESTDFLAHIDAEIPAESRDAILAAVRAEHPEDYTTSLHPSIPASYTPKFSPLMELEHERIAKELPKPEGTGMDFSRYEGLEPPPKTSPHSDEDKPEVLRQWRETLRKAYSSSTYLSGRLTNLSLLETYGKNAWLIGNSQLEEILKGLENDLSKAKKELANVEEERRMTQEDSVKGELAALEQSWKNGIRGIVEVQIATEGLKQEILERRRAGTLEDGLGKRGRRHIEASAENSMKRASPALAHRPNSHAINANMCWWIFYYQAHQCVNGPFAIGREPPDPHEVELCHKAKDLGTRCAILGPGPTLYREKCATCNYDYTSGHGDDSIHGKIIRGQAWFKAIEFK</sequence>
<dbReference type="Proteomes" id="UP000490939">
    <property type="component" value="Unassembled WGS sequence"/>
</dbReference>
<dbReference type="EMBL" id="WNWS01000442">
    <property type="protein sequence ID" value="KAE9967716.1"/>
    <property type="molecule type" value="Genomic_DNA"/>
</dbReference>
<dbReference type="PANTHER" id="PTHR13296">
    <property type="entry name" value="BCAS2 PROTEIN"/>
    <property type="match status" value="1"/>
</dbReference>
<dbReference type="GO" id="GO:0008380">
    <property type="term" value="P:RNA splicing"/>
    <property type="evidence" value="ECO:0007669"/>
    <property type="project" value="UniProtKB-KW"/>
</dbReference>
<keyword evidence="6" id="KW-0539">Nucleus</keyword>
<evidence type="ECO:0000256" key="7">
    <source>
        <dbReference type="SAM" id="Coils"/>
    </source>
</evidence>
<comment type="caution">
    <text evidence="9">The sequence shown here is derived from an EMBL/GenBank/DDBJ whole genome shotgun (WGS) entry which is preliminary data.</text>
</comment>
<evidence type="ECO:0000313" key="12">
    <source>
        <dbReference type="Proteomes" id="UP000490939"/>
    </source>
</evidence>
<keyword evidence="7" id="KW-0175">Coiled coil</keyword>
<dbReference type="AlphaFoldDB" id="A0A8H3UE05"/>
<dbReference type="GO" id="GO:0071013">
    <property type="term" value="C:catalytic step 2 spliceosome"/>
    <property type="evidence" value="ECO:0007669"/>
    <property type="project" value="TreeGrafter"/>
</dbReference>
<keyword evidence="5" id="KW-0508">mRNA splicing</keyword>
<reference evidence="9 11" key="1">
    <citation type="submission" date="2018-12" db="EMBL/GenBank/DDBJ databases">
        <title>Venturia inaequalis Genome Resource.</title>
        <authorList>
            <person name="Lichtner F.J."/>
        </authorList>
    </citation>
    <scope>NUCLEOTIDE SEQUENCE [LARGE SCALE GENOMIC DNA]</scope>
    <source>
        <strain evidence="9 11">120213</strain>
        <strain evidence="10 12">DMI_063113</strain>
    </source>
</reference>
<evidence type="ECO:0000313" key="11">
    <source>
        <dbReference type="Proteomes" id="UP000447873"/>
    </source>
</evidence>
<dbReference type="GO" id="GO:0071011">
    <property type="term" value="C:precatalytic spliceosome"/>
    <property type="evidence" value="ECO:0007669"/>
    <property type="project" value="TreeGrafter"/>
</dbReference>
<accession>A0A8H3UE05</accession>
<dbReference type="Proteomes" id="UP000447873">
    <property type="component" value="Unassembled WGS sequence"/>
</dbReference>
<evidence type="ECO:0000256" key="4">
    <source>
        <dbReference type="ARBA" id="ARBA00022728"/>
    </source>
</evidence>
<proteinExistence type="inferred from homology"/>
<name>A0A8H3UE05_VENIN</name>
<feature type="coiled-coil region" evidence="7">
    <location>
        <begin position="142"/>
        <end position="176"/>
    </location>
</feature>
<keyword evidence="12" id="KW-1185">Reference proteome</keyword>
<evidence type="ECO:0000256" key="1">
    <source>
        <dbReference type="ARBA" id="ARBA00004123"/>
    </source>
</evidence>